<comment type="caution">
    <text evidence="2">The sequence shown here is derived from an EMBL/GenBank/DDBJ whole genome shotgun (WGS) entry which is preliminary data.</text>
</comment>
<feature type="signal peptide" evidence="1">
    <location>
        <begin position="1"/>
        <end position="18"/>
    </location>
</feature>
<evidence type="ECO:0000313" key="3">
    <source>
        <dbReference type="Proteomes" id="UP000481621"/>
    </source>
</evidence>
<organism evidence="2 3">
    <name type="scientific">Neobacillus thermocopriae</name>
    <dbReference type="NCBI Taxonomy" id="1215031"/>
    <lineage>
        <taxon>Bacteria</taxon>
        <taxon>Bacillati</taxon>
        <taxon>Bacillota</taxon>
        <taxon>Bacilli</taxon>
        <taxon>Bacillales</taxon>
        <taxon>Bacillaceae</taxon>
        <taxon>Neobacillus</taxon>
    </lineage>
</organism>
<reference evidence="2" key="1">
    <citation type="submission" date="2020-02" db="EMBL/GenBank/DDBJ databases">
        <title>Bacillus sedimentmangrovi sp. nov., isolated from sediment of the mangrove ecosystem.</title>
        <authorList>
            <person name="Liu G."/>
        </authorList>
    </citation>
    <scope>NUCLEOTIDE SEQUENCE [LARGE SCALE GENOMIC DNA]</scope>
    <source>
        <strain evidence="2">SgZ-7</strain>
    </source>
</reference>
<dbReference type="AlphaFoldDB" id="A0A6B3TR67"/>
<keyword evidence="1" id="KW-0732">Signal</keyword>
<dbReference type="RefSeq" id="WP_163251890.1">
    <property type="nucleotide sequence ID" value="NZ_JAAIUV010000015.1"/>
</dbReference>
<gene>
    <name evidence="2" type="ORF">G4Z05_10455</name>
</gene>
<evidence type="ECO:0000256" key="1">
    <source>
        <dbReference type="SAM" id="SignalP"/>
    </source>
</evidence>
<sequence>MKKYFAAILILLSLVTHHQYGLAQKPDYEKYGRMAIAVVAAEYPGDEVKEYEYLGREKLSGTNVIDSFRFQVQENQQPFYVIVKVTHDLSSKKLVHLTVESQKR</sequence>
<evidence type="ECO:0000313" key="2">
    <source>
        <dbReference type="EMBL" id="NEX79283.1"/>
    </source>
</evidence>
<dbReference type="Pfam" id="PF13028">
    <property type="entry name" value="DUF3889"/>
    <property type="match status" value="1"/>
</dbReference>
<dbReference type="InterPro" id="IPR024987">
    <property type="entry name" value="DUF3889"/>
</dbReference>
<accession>A0A6B3TR67</accession>
<dbReference type="Proteomes" id="UP000481621">
    <property type="component" value="Unassembled WGS sequence"/>
</dbReference>
<dbReference type="Gene3D" id="3.10.450.390">
    <property type="entry name" value="Protein of unknown function DUF3889"/>
    <property type="match status" value="1"/>
</dbReference>
<proteinExistence type="predicted"/>
<feature type="chain" id="PRO_5038818096" evidence="1">
    <location>
        <begin position="19"/>
        <end position="104"/>
    </location>
</feature>
<keyword evidence="3" id="KW-1185">Reference proteome</keyword>
<dbReference type="EMBL" id="JAAIUV010000015">
    <property type="protein sequence ID" value="NEX79283.1"/>
    <property type="molecule type" value="Genomic_DNA"/>
</dbReference>
<name>A0A6B3TR67_9BACI</name>
<protein>
    <submittedName>
        <fullName evidence="2">DUF3889 domain-containing protein</fullName>
    </submittedName>
</protein>